<evidence type="ECO:0000313" key="1">
    <source>
        <dbReference type="EMBL" id="MDC8756857.1"/>
    </source>
</evidence>
<accession>A0ABT5JVV0</accession>
<organism evidence="1 2">
    <name type="scientific">Janthinobacterium fluminis</name>
    <dbReference type="NCBI Taxonomy" id="2987524"/>
    <lineage>
        <taxon>Bacteria</taxon>
        <taxon>Pseudomonadati</taxon>
        <taxon>Pseudomonadota</taxon>
        <taxon>Betaproteobacteria</taxon>
        <taxon>Burkholderiales</taxon>
        <taxon>Oxalobacteraceae</taxon>
        <taxon>Janthinobacterium</taxon>
    </lineage>
</organism>
<dbReference type="Proteomes" id="UP001221208">
    <property type="component" value="Unassembled WGS sequence"/>
</dbReference>
<keyword evidence="2" id="KW-1185">Reference proteome</keyword>
<dbReference type="EMBL" id="JAQQXR010000001">
    <property type="protein sequence ID" value="MDC8756857.1"/>
    <property type="molecule type" value="Genomic_DNA"/>
</dbReference>
<gene>
    <name evidence="1" type="ORF">OIK44_04555</name>
</gene>
<dbReference type="PROSITE" id="PS51257">
    <property type="entry name" value="PROKAR_LIPOPROTEIN"/>
    <property type="match status" value="1"/>
</dbReference>
<protein>
    <submittedName>
        <fullName evidence="1">Uncharacterized protein</fullName>
    </submittedName>
</protein>
<comment type="caution">
    <text evidence="1">The sequence shown here is derived from an EMBL/GenBank/DDBJ whole genome shotgun (WGS) entry which is preliminary data.</text>
</comment>
<name>A0ABT5JVV0_9BURK</name>
<sequence length="406" mass="44153">MMRTPDTPAPQQADWRGYVGLFCGVSAVAVAAVACLNYTVDPYLTHQWDTPQVQKLRPTREKLAAWSKTYAVARLKPAVVYIGNSRTELGLPTATASFAGRSVFNSALSGASLGEAIAMVRHAAAVSRLDTVIWGIDAPSFSLVTGSAGLEPELTAGGPFFFFRRALLNIKRGLTVDMTRDSLRLLNGSFGAVCRSSLAFYGQRDDGCIATGMAGWGGTTAAMAPRLREFRAGDGPTGAAMFAFDVSIGELCQAGTRLRLYINPTHALTLDALYWAGKWPAMEAWQHGLAALVERRRRDGCDLRLYDFSGFNSITTEPIPQVSGLREMQHYWEASHYRAHVGRMVLGRIYEGANADAPADFGVELGSAMLPAHLAQLRAQRERYHREHAEETAFLKAVLAAPAPRL</sequence>
<reference evidence="1 2" key="1">
    <citation type="submission" date="2022-10" db="EMBL/GenBank/DDBJ databases">
        <title>Janthinobacterium sp. hw3 Genome sequencing.</title>
        <authorList>
            <person name="Park S."/>
        </authorList>
    </citation>
    <scope>NUCLEOTIDE SEQUENCE [LARGE SCALE GENOMIC DNA]</scope>
    <source>
        <strain evidence="2">hw3</strain>
    </source>
</reference>
<proteinExistence type="predicted"/>
<dbReference type="RefSeq" id="WP_273669514.1">
    <property type="nucleotide sequence ID" value="NZ_JAQQXR010000001.1"/>
</dbReference>
<evidence type="ECO:0000313" key="2">
    <source>
        <dbReference type="Proteomes" id="UP001221208"/>
    </source>
</evidence>